<feature type="region of interest" description="Disordered" evidence="1">
    <location>
        <begin position="247"/>
        <end position="276"/>
    </location>
</feature>
<keyword evidence="3" id="KW-1185">Reference proteome</keyword>
<accession>A0A9P4UYE8</accession>
<protein>
    <submittedName>
        <fullName evidence="2">Uncharacterized protein</fullName>
    </submittedName>
</protein>
<gene>
    <name evidence="2" type="ORF">EJ04DRAFT_516139</name>
</gene>
<evidence type="ECO:0000256" key="1">
    <source>
        <dbReference type="SAM" id="MobiDB-lite"/>
    </source>
</evidence>
<feature type="region of interest" description="Disordered" evidence="1">
    <location>
        <begin position="470"/>
        <end position="493"/>
    </location>
</feature>
<reference evidence="2" key="1">
    <citation type="journal article" date="2020" name="Stud. Mycol.">
        <title>101 Dothideomycetes genomes: a test case for predicting lifestyles and emergence of pathogens.</title>
        <authorList>
            <person name="Haridas S."/>
            <person name="Albert R."/>
            <person name="Binder M."/>
            <person name="Bloem J."/>
            <person name="Labutti K."/>
            <person name="Salamov A."/>
            <person name="Andreopoulos B."/>
            <person name="Baker S."/>
            <person name="Barry K."/>
            <person name="Bills G."/>
            <person name="Bluhm B."/>
            <person name="Cannon C."/>
            <person name="Castanera R."/>
            <person name="Culley D."/>
            <person name="Daum C."/>
            <person name="Ezra D."/>
            <person name="Gonzalez J."/>
            <person name="Henrissat B."/>
            <person name="Kuo A."/>
            <person name="Liang C."/>
            <person name="Lipzen A."/>
            <person name="Lutzoni F."/>
            <person name="Magnuson J."/>
            <person name="Mondo S."/>
            <person name="Nolan M."/>
            <person name="Ohm R."/>
            <person name="Pangilinan J."/>
            <person name="Park H.-J."/>
            <person name="Ramirez L."/>
            <person name="Alfaro M."/>
            <person name="Sun H."/>
            <person name="Tritt A."/>
            <person name="Yoshinaga Y."/>
            <person name="Zwiers L.-H."/>
            <person name="Turgeon B."/>
            <person name="Goodwin S."/>
            <person name="Spatafora J."/>
            <person name="Crous P."/>
            <person name="Grigoriev I."/>
        </authorList>
    </citation>
    <scope>NUCLEOTIDE SEQUENCE</scope>
    <source>
        <strain evidence="2">CBS 125425</strain>
    </source>
</reference>
<evidence type="ECO:0000313" key="2">
    <source>
        <dbReference type="EMBL" id="KAF2729150.1"/>
    </source>
</evidence>
<sequence>MGPPESEPPWPSGTPGCKWCSTTACYIQGSGKLQLYYWPSPTTATRDMCTDSPGKSHYDPWQSGNYFNTSYTPTTTGSSAVVDGRTFYQGNVYLYIPAASVTNNCQSAVGKVHSDIMLTVAPSDIYTARNDRLGIYPVDYADFNDPVPWSAYKGALQDCASGMNFKPGPWCTKSVVFQEQFHPILNLPISMQHVDPEWAGCKPVMALMDPPVALSAAQLFSTLTTVNPPVETPPQPVDSPTIAATQTRNLDSNGNPDRPGMSGPGKLPEAHTSSGQYVPTPVVTIGPTIISADLTGGVVVDPGITVSKGVATTVSGTAIVVDNNGVTISSPAGSTVISLDQGQVEPLTIASQLFTIDGNDNLVAVPTQLNQADLPVTIDGSIVSIGDTAITILDPQTGKIQTVAFGAAIGADQITLGSETLTLDSSGALVLGPGKTLHVGDAAMTVLGTVISIGEGGITMTEVGIGTSSGTGATSAAGGRGQVQDAVPTESKKGGAERWAVRAGWMIALIITPCMITMA</sequence>
<dbReference type="AlphaFoldDB" id="A0A9P4UYE8"/>
<dbReference type="Proteomes" id="UP000799444">
    <property type="component" value="Unassembled WGS sequence"/>
</dbReference>
<dbReference type="EMBL" id="ML996254">
    <property type="protein sequence ID" value="KAF2729150.1"/>
    <property type="molecule type" value="Genomic_DNA"/>
</dbReference>
<comment type="caution">
    <text evidence="2">The sequence shown here is derived from an EMBL/GenBank/DDBJ whole genome shotgun (WGS) entry which is preliminary data.</text>
</comment>
<proteinExistence type="predicted"/>
<evidence type="ECO:0000313" key="3">
    <source>
        <dbReference type="Proteomes" id="UP000799444"/>
    </source>
</evidence>
<dbReference type="OrthoDB" id="3944128at2759"/>
<organism evidence="2 3">
    <name type="scientific">Polyplosphaeria fusca</name>
    <dbReference type="NCBI Taxonomy" id="682080"/>
    <lineage>
        <taxon>Eukaryota</taxon>
        <taxon>Fungi</taxon>
        <taxon>Dikarya</taxon>
        <taxon>Ascomycota</taxon>
        <taxon>Pezizomycotina</taxon>
        <taxon>Dothideomycetes</taxon>
        <taxon>Pleosporomycetidae</taxon>
        <taxon>Pleosporales</taxon>
        <taxon>Tetraplosphaeriaceae</taxon>
        <taxon>Polyplosphaeria</taxon>
    </lineage>
</organism>
<name>A0A9P4UYE8_9PLEO</name>